<comment type="caution">
    <text evidence="11">The sequence shown here is derived from an EMBL/GenBank/DDBJ whole genome shotgun (WGS) entry which is preliminary data.</text>
</comment>
<protein>
    <recommendedName>
        <fullName evidence="2">histidine kinase</fullName>
        <ecNumber evidence="2">2.7.13.3</ecNumber>
    </recommendedName>
</protein>
<evidence type="ECO:0000256" key="1">
    <source>
        <dbReference type="ARBA" id="ARBA00000085"/>
    </source>
</evidence>
<proteinExistence type="predicted"/>
<evidence type="ECO:0000256" key="2">
    <source>
        <dbReference type="ARBA" id="ARBA00012438"/>
    </source>
</evidence>
<feature type="transmembrane region" description="Helical" evidence="9">
    <location>
        <begin position="263"/>
        <end position="282"/>
    </location>
</feature>
<comment type="catalytic activity">
    <reaction evidence="1">
        <text>ATP + protein L-histidine = ADP + protein N-phospho-L-histidine.</text>
        <dbReference type="EC" id="2.7.13.3"/>
    </reaction>
</comment>
<keyword evidence="12" id="KW-1185">Reference proteome</keyword>
<evidence type="ECO:0000259" key="10">
    <source>
        <dbReference type="PROSITE" id="PS50109"/>
    </source>
</evidence>
<name>A0ABT1TCV9_9GAMM</name>
<feature type="transmembrane region" description="Helical" evidence="9">
    <location>
        <begin position="160"/>
        <end position="179"/>
    </location>
</feature>
<dbReference type="InterPro" id="IPR005467">
    <property type="entry name" value="His_kinase_dom"/>
</dbReference>
<keyword evidence="4 11" id="KW-0808">Transferase</keyword>
<accession>A0ABT1TCV9</accession>
<reference evidence="11 12" key="1">
    <citation type="submission" date="2022-07" db="EMBL/GenBank/DDBJ databases">
        <title>Methylomonas rivi sp. nov., Methylomonas rosea sp. nov., Methylomonas aureus sp. nov. and Methylomonas subterranea sp. nov., four novel methanotrophs isolated from a freshwater creek and the deep terrestrial subsurface.</title>
        <authorList>
            <person name="Abin C."/>
            <person name="Sankaranarayanan K."/>
            <person name="Garner C."/>
            <person name="Sindelar R."/>
            <person name="Kotary K."/>
            <person name="Garner R."/>
            <person name="Barclay S."/>
            <person name="Lawson P."/>
            <person name="Krumholz L."/>
        </authorList>
    </citation>
    <scope>NUCLEOTIDE SEQUENCE [LARGE SCALE GENOMIC DNA]</scope>
    <source>
        <strain evidence="11 12">SURF-2</strain>
    </source>
</reference>
<gene>
    <name evidence="11" type="primary">prsK</name>
    <name evidence="11" type="ORF">NP590_00770</name>
</gene>
<feature type="transmembrane region" description="Helical" evidence="9">
    <location>
        <begin position="92"/>
        <end position="111"/>
    </location>
</feature>
<evidence type="ECO:0000256" key="8">
    <source>
        <dbReference type="ARBA" id="ARBA00023012"/>
    </source>
</evidence>
<dbReference type="SUPFAM" id="SSF55874">
    <property type="entry name" value="ATPase domain of HSP90 chaperone/DNA topoisomerase II/histidine kinase"/>
    <property type="match status" value="1"/>
</dbReference>
<keyword evidence="9" id="KW-0472">Membrane</keyword>
<dbReference type="RefSeq" id="WP_256600228.1">
    <property type="nucleotide sequence ID" value="NZ_JANIBJ010000001.1"/>
</dbReference>
<evidence type="ECO:0000256" key="9">
    <source>
        <dbReference type="SAM" id="Phobius"/>
    </source>
</evidence>
<dbReference type="NCBIfam" id="TIGR02916">
    <property type="entry name" value="PEP_his_kin"/>
    <property type="match status" value="1"/>
</dbReference>
<sequence>MENYIYFSYLANLCAYSVLFLYAVLRKNRNWAFIVAMLFVMLWSASILRTTQEHEFFLADALVFETLRNAALFLLLTAMLNKLLHGGGYWRIVRSKSALSVTLIILFTISIESFPDLLEIIQQSSGVDPRFYSHVIFAIFGLILTEQLYRNTPLNLRWNLKYLCLGAGALFAIDLIVYSKSLLYKNLDIPLWQSRGIINALIAPVLALALPRLDSISNQTTFSISRKTTFYTTILIGCGVYLILMSATGFYLKQVNAEWGESIQTIFVFLAILILVISFTSGKIRALAKVYFGKHFFHYSYDYREEWLKISQALAKLESLDELKHFIITTLTDLVESSGGGLWLKNDQGQFFLAAEHNLRLTQQELASLKTAPQLPRYLSQKQWVIDFYELAHAPEVYDDIDLTPWCYEDSEVWLIVPLFHLNHLEAFAVLTQPRARRKLNWEDHDLLKTVGMQLANALALNRASEALANNKQFETYHRLSAYLVHDLKNIAAQLSLVVRNAAKHKHNPDFFDDTIDTLNHAVSKMQHIVEQLKQGKSSGSSATLTNLVDVITKIERQHNGTPAFTFETELIDCMIKADQTKLISVITNLIQNAQDASQKPDGWVKLVLSKQADYAVLKIMDNGIGMEPSFIAERLFKPFDTTKGNAGMGIGAYEARDFILKNAGQLDVQSQPGHGTTFTIQLPLS</sequence>
<dbReference type="Gene3D" id="3.30.565.10">
    <property type="entry name" value="Histidine kinase-like ATPase, C-terminal domain"/>
    <property type="match status" value="1"/>
</dbReference>
<keyword evidence="8" id="KW-0902">Two-component regulatory system</keyword>
<feature type="domain" description="Histidine kinase" evidence="10">
    <location>
        <begin position="483"/>
        <end position="686"/>
    </location>
</feature>
<keyword evidence="5" id="KW-0547">Nucleotide-binding</keyword>
<keyword evidence="3" id="KW-0597">Phosphoprotein</keyword>
<dbReference type="Pfam" id="PF02518">
    <property type="entry name" value="HATPase_c"/>
    <property type="match status" value="1"/>
</dbReference>
<evidence type="ECO:0000256" key="5">
    <source>
        <dbReference type="ARBA" id="ARBA00022741"/>
    </source>
</evidence>
<dbReference type="InterPro" id="IPR003594">
    <property type="entry name" value="HATPase_dom"/>
</dbReference>
<dbReference type="PROSITE" id="PS50109">
    <property type="entry name" value="HIS_KIN"/>
    <property type="match status" value="1"/>
</dbReference>
<keyword evidence="6 11" id="KW-0418">Kinase</keyword>
<dbReference type="InterPro" id="IPR029016">
    <property type="entry name" value="GAF-like_dom_sf"/>
</dbReference>
<keyword evidence="9" id="KW-1133">Transmembrane helix</keyword>
<dbReference type="EC" id="2.7.13.3" evidence="2"/>
<dbReference type="EMBL" id="JANIBJ010000001">
    <property type="protein sequence ID" value="MCQ8102619.1"/>
    <property type="molecule type" value="Genomic_DNA"/>
</dbReference>
<dbReference type="Gene3D" id="3.30.450.40">
    <property type="match status" value="1"/>
</dbReference>
<feature type="transmembrane region" description="Helical" evidence="9">
    <location>
        <begin position="6"/>
        <end position="24"/>
    </location>
</feature>
<keyword evidence="9" id="KW-0812">Transmembrane</keyword>
<dbReference type="GO" id="GO:0004673">
    <property type="term" value="F:protein histidine kinase activity"/>
    <property type="evidence" value="ECO:0007669"/>
    <property type="project" value="UniProtKB-EC"/>
</dbReference>
<evidence type="ECO:0000313" key="12">
    <source>
        <dbReference type="Proteomes" id="UP001524499"/>
    </source>
</evidence>
<dbReference type="PANTHER" id="PTHR43065:SF10">
    <property type="entry name" value="PEROXIDE STRESS-ACTIVATED HISTIDINE KINASE MAK3"/>
    <property type="match status" value="1"/>
</dbReference>
<feature type="transmembrane region" description="Helical" evidence="9">
    <location>
        <begin position="230"/>
        <end position="251"/>
    </location>
</feature>
<dbReference type="InterPro" id="IPR014265">
    <property type="entry name" value="XrtA/PrsK"/>
</dbReference>
<dbReference type="PRINTS" id="PR00344">
    <property type="entry name" value="BCTRLSENSOR"/>
</dbReference>
<evidence type="ECO:0000313" key="11">
    <source>
        <dbReference type="EMBL" id="MCQ8102619.1"/>
    </source>
</evidence>
<keyword evidence="7" id="KW-0067">ATP-binding</keyword>
<dbReference type="InterPro" id="IPR036890">
    <property type="entry name" value="HATPase_C_sf"/>
</dbReference>
<evidence type="ECO:0000256" key="4">
    <source>
        <dbReference type="ARBA" id="ARBA00022679"/>
    </source>
</evidence>
<evidence type="ECO:0000256" key="6">
    <source>
        <dbReference type="ARBA" id="ARBA00022777"/>
    </source>
</evidence>
<feature type="transmembrane region" description="Helical" evidence="9">
    <location>
        <begin position="131"/>
        <end position="148"/>
    </location>
</feature>
<organism evidence="11 12">
    <name type="scientific">Methylomonas subterranea</name>
    <dbReference type="NCBI Taxonomy" id="2952225"/>
    <lineage>
        <taxon>Bacteria</taxon>
        <taxon>Pseudomonadati</taxon>
        <taxon>Pseudomonadota</taxon>
        <taxon>Gammaproteobacteria</taxon>
        <taxon>Methylococcales</taxon>
        <taxon>Methylococcaceae</taxon>
        <taxon>Methylomonas</taxon>
    </lineage>
</organism>
<dbReference type="SUPFAM" id="SSF55781">
    <property type="entry name" value="GAF domain-like"/>
    <property type="match status" value="1"/>
</dbReference>
<dbReference type="InterPro" id="IPR004358">
    <property type="entry name" value="Sig_transdc_His_kin-like_C"/>
</dbReference>
<evidence type="ECO:0000256" key="7">
    <source>
        <dbReference type="ARBA" id="ARBA00022840"/>
    </source>
</evidence>
<dbReference type="SMART" id="SM00387">
    <property type="entry name" value="HATPase_c"/>
    <property type="match status" value="1"/>
</dbReference>
<dbReference type="Proteomes" id="UP001524499">
    <property type="component" value="Unassembled WGS sequence"/>
</dbReference>
<evidence type="ECO:0000256" key="3">
    <source>
        <dbReference type="ARBA" id="ARBA00022553"/>
    </source>
</evidence>
<dbReference type="PANTHER" id="PTHR43065">
    <property type="entry name" value="SENSOR HISTIDINE KINASE"/>
    <property type="match status" value="1"/>
</dbReference>
<feature type="transmembrane region" description="Helical" evidence="9">
    <location>
        <begin position="31"/>
        <end position="50"/>
    </location>
</feature>